<protein>
    <submittedName>
        <fullName evidence="9">Ribosomal RNA small subunit methyltransferase A</fullName>
    </submittedName>
</protein>
<dbReference type="Pfam" id="PF00398">
    <property type="entry name" value="RrnaAD"/>
    <property type="match status" value="1"/>
</dbReference>
<dbReference type="PATRIC" id="fig|1619107.3.peg.53"/>
<evidence type="ECO:0000256" key="4">
    <source>
        <dbReference type="ARBA" id="ARBA00022679"/>
    </source>
</evidence>
<keyword evidence="5 7" id="KW-0949">S-adenosyl-L-methionine</keyword>
<feature type="binding site" evidence="7">
    <location>
        <position position="16"/>
    </location>
    <ligand>
        <name>S-adenosyl-L-methionine</name>
        <dbReference type="ChEBI" id="CHEBI:59789"/>
    </ligand>
</feature>
<keyword evidence="3 7" id="KW-0489">Methyltransferase</keyword>
<dbReference type="GO" id="GO:0005829">
    <property type="term" value="C:cytosol"/>
    <property type="evidence" value="ECO:0007669"/>
    <property type="project" value="TreeGrafter"/>
</dbReference>
<dbReference type="GO" id="GO:0000179">
    <property type="term" value="F:rRNA (adenine-N6,N6-)-dimethyltransferase activity"/>
    <property type="evidence" value="ECO:0007669"/>
    <property type="project" value="UniProtKB-UniRule"/>
</dbReference>
<evidence type="ECO:0000313" key="10">
    <source>
        <dbReference type="Proteomes" id="UP000034732"/>
    </source>
</evidence>
<keyword evidence="2" id="KW-0698">rRNA processing</keyword>
<reference evidence="9 10" key="1">
    <citation type="journal article" date="2015" name="Nature">
        <title>rRNA introns, odd ribosomes, and small enigmatic genomes across a large radiation of phyla.</title>
        <authorList>
            <person name="Brown C.T."/>
            <person name="Hug L.A."/>
            <person name="Thomas B.C."/>
            <person name="Sharon I."/>
            <person name="Castelle C.J."/>
            <person name="Singh A."/>
            <person name="Wilkins M.J."/>
            <person name="Williams K.H."/>
            <person name="Banfield J.F."/>
        </authorList>
    </citation>
    <scope>NUCLEOTIDE SEQUENCE [LARGE SCALE GENOMIC DNA]</scope>
</reference>
<dbReference type="SMART" id="SM00650">
    <property type="entry name" value="rADc"/>
    <property type="match status" value="1"/>
</dbReference>
<dbReference type="SUPFAM" id="SSF53335">
    <property type="entry name" value="S-adenosyl-L-methionine-dependent methyltransferases"/>
    <property type="match status" value="1"/>
</dbReference>
<dbReference type="PROSITE" id="PS01131">
    <property type="entry name" value="RRNA_A_DIMETH"/>
    <property type="match status" value="1"/>
</dbReference>
<evidence type="ECO:0000256" key="5">
    <source>
        <dbReference type="ARBA" id="ARBA00022691"/>
    </source>
</evidence>
<gene>
    <name evidence="9" type="ORF">UX44_C0002G0005</name>
</gene>
<keyword evidence="4 7" id="KW-0808">Transferase</keyword>
<dbReference type="Gene3D" id="3.40.50.150">
    <property type="entry name" value="Vaccinia Virus protein VP39"/>
    <property type="match status" value="1"/>
</dbReference>
<dbReference type="PANTHER" id="PTHR11727:SF7">
    <property type="entry name" value="DIMETHYLADENOSINE TRANSFERASE-RELATED"/>
    <property type="match status" value="1"/>
</dbReference>
<evidence type="ECO:0000256" key="1">
    <source>
        <dbReference type="ARBA" id="ARBA00022490"/>
    </source>
</evidence>
<organism evidence="9 10">
    <name type="scientific">candidate division WWE3 bacterium GW2011_GWA1_46_21</name>
    <dbReference type="NCBI Taxonomy" id="1619107"/>
    <lineage>
        <taxon>Bacteria</taxon>
        <taxon>Katanobacteria</taxon>
    </lineage>
</organism>
<feature type="binding site" evidence="7">
    <location>
        <position position="14"/>
    </location>
    <ligand>
        <name>S-adenosyl-L-methionine</name>
        <dbReference type="ChEBI" id="CHEBI:59789"/>
    </ligand>
</feature>
<dbReference type="CDD" id="cd02440">
    <property type="entry name" value="AdoMet_MTases"/>
    <property type="match status" value="1"/>
</dbReference>
<keyword evidence="1" id="KW-0963">Cytoplasm</keyword>
<dbReference type="InterPro" id="IPR029063">
    <property type="entry name" value="SAM-dependent_MTases_sf"/>
</dbReference>
<dbReference type="PANTHER" id="PTHR11727">
    <property type="entry name" value="DIMETHYLADENOSINE TRANSFERASE"/>
    <property type="match status" value="1"/>
</dbReference>
<feature type="binding site" evidence="7">
    <location>
        <position position="41"/>
    </location>
    <ligand>
        <name>S-adenosyl-L-methionine</name>
        <dbReference type="ChEBI" id="CHEBI:59789"/>
    </ligand>
</feature>
<evidence type="ECO:0000256" key="2">
    <source>
        <dbReference type="ARBA" id="ARBA00022552"/>
    </source>
</evidence>
<dbReference type="EMBL" id="LCMF01000002">
    <property type="protein sequence ID" value="KKU31972.1"/>
    <property type="molecule type" value="Genomic_DNA"/>
</dbReference>
<proteinExistence type="inferred from homology"/>
<feature type="binding site" evidence="7">
    <location>
        <position position="63"/>
    </location>
    <ligand>
        <name>S-adenosyl-L-methionine</name>
        <dbReference type="ChEBI" id="CHEBI:59789"/>
    </ligand>
</feature>
<dbReference type="AlphaFoldDB" id="A0A0G1PH07"/>
<evidence type="ECO:0000256" key="3">
    <source>
        <dbReference type="ARBA" id="ARBA00022603"/>
    </source>
</evidence>
<dbReference type="Proteomes" id="UP000034732">
    <property type="component" value="Unassembled WGS sequence"/>
</dbReference>
<keyword evidence="6 7" id="KW-0694">RNA-binding</keyword>
<dbReference type="InterPro" id="IPR020596">
    <property type="entry name" value="rRNA_Ade_Mease_Trfase_CS"/>
</dbReference>
<evidence type="ECO:0000256" key="7">
    <source>
        <dbReference type="PROSITE-ProRule" id="PRU01026"/>
    </source>
</evidence>
<name>A0A0G1PH07_UNCKA</name>
<comment type="similarity">
    <text evidence="7">Belongs to the class I-like SAM-binding methyltransferase superfamily. rRNA adenine N(6)-methyltransferase family.</text>
</comment>
<evidence type="ECO:0000313" key="9">
    <source>
        <dbReference type="EMBL" id="KKU31972.1"/>
    </source>
</evidence>
<accession>A0A0G1PH07</accession>
<dbReference type="InterPro" id="IPR001737">
    <property type="entry name" value="KsgA/Erm"/>
</dbReference>
<feature type="binding site" evidence="7">
    <location>
        <position position="88"/>
    </location>
    <ligand>
        <name>S-adenosyl-L-methionine</name>
        <dbReference type="ChEBI" id="CHEBI:59789"/>
    </ligand>
</feature>
<dbReference type="NCBIfam" id="TIGR00755">
    <property type="entry name" value="ksgA"/>
    <property type="match status" value="1"/>
</dbReference>
<comment type="caution">
    <text evidence="9">The sequence shown here is derived from an EMBL/GenBank/DDBJ whole genome shotgun (WGS) entry which is preliminary data.</text>
</comment>
<dbReference type="Gene3D" id="1.10.8.100">
    <property type="entry name" value="Ribosomal RNA adenine dimethylase-like, domain 2"/>
    <property type="match status" value="1"/>
</dbReference>
<feature type="binding site" evidence="7">
    <location>
        <position position="107"/>
    </location>
    <ligand>
        <name>S-adenosyl-L-methionine</name>
        <dbReference type="ChEBI" id="CHEBI:59789"/>
    </ligand>
</feature>
<dbReference type="GO" id="GO:0003723">
    <property type="term" value="F:RNA binding"/>
    <property type="evidence" value="ECO:0007669"/>
    <property type="project" value="UniProtKB-UniRule"/>
</dbReference>
<dbReference type="InterPro" id="IPR020598">
    <property type="entry name" value="rRNA_Ade_methylase_Trfase_N"/>
</dbReference>
<dbReference type="PROSITE" id="PS51689">
    <property type="entry name" value="SAM_RNA_A_N6_MT"/>
    <property type="match status" value="1"/>
</dbReference>
<dbReference type="InterPro" id="IPR023165">
    <property type="entry name" value="rRNA_Ade_diMease-like_C"/>
</dbReference>
<sequence length="256" mass="28756">MHLPLVPKKSLGQNFLNNADVARKMAGALDLRKDDFVVEVGPGHGFITREIIKIPKVKVVLIELDEELAARLHEKLGGYANVEVINNDILKWLPTFKPGGEFKMLGALPYNITSPFLHTLVKVQNAPETSVFMFQKEVAGKIANISPDANYLSTLIQTFFRVVYVLTVSKNDFSPTPRVAGGMIKLRKIPSPAISNTEKDTYERFLHKAFSNPRKMLNKVFTQEELEKAEIDGALRAQNLSVDRWIDAFKKLVLIP</sequence>
<dbReference type="InterPro" id="IPR011530">
    <property type="entry name" value="rRNA_adenine_dimethylase"/>
</dbReference>
<evidence type="ECO:0000259" key="8">
    <source>
        <dbReference type="SMART" id="SM00650"/>
    </source>
</evidence>
<feature type="domain" description="Ribosomal RNA adenine methylase transferase N-terminal" evidence="8">
    <location>
        <begin position="21"/>
        <end position="190"/>
    </location>
</feature>
<evidence type="ECO:0000256" key="6">
    <source>
        <dbReference type="ARBA" id="ARBA00022884"/>
    </source>
</evidence>